<sequence length="1029" mass="119743">MVDQQDVGNHSIGGEIGQLDLQRAKQQVPQLENICSIPNYDKDKESPQISLVLQEYRYIQSFLDDLHDSLSQYLSHEKGQFDQTTNSANNKNFPQGDGKRDSSSNFRDKYNHKSTGHERKTNKSSARRATLRLVTDNQRMNNHHNEAKGTTKLNTDTTIELSNTREFPTLGQNSLKEQPVKSPRRITPTRINTTTNPWCIDDMTEKFNHKSNSYNPEELDEQDFNSERRLLRLERAKRSTTKSKTYNSSHTPTNDDISNAKGPLHDTGAAINTTIVQSTTRHCTQINEVTKTLADKHTNDGVLQILASVYAEIIKANLVPNLTVELYFLSQVITNSSQENVPTNKNIPIKLFNTSTKCVHFVIMVLDKIVDILRKLDGTTVRYFIENEKIREVSLPSLHKLFFEFDRMKQDTRSSIDYLEPPLTNVPFQVEKDNRSNFPNERSFHSFKRQRDMFYALIREWEEARGKPDWDMTPAIGSKIKLLVQEMDDIVNYSHFVQLFLSQLILMNNSDYDYTKQFDNESGDSFLKNLRKKSPTKFRKLYERFFKPANLGSPCPPPMFTRSEKFFRDFILTADRFNRHLTDELCNKLYQINATQFYFVESSDANNDDIKKLDQENMKLFSKCILTLRVIAKFLGFLIFYPYHTHSKLPEAFIQTSIDARDQCRQDPVDIIKCFHQAREQHRKVLTIPWIIEYLSWMDPVAPKLDQYERILKLLVNEYRFTSQKKHSENYYRNHLFISLLLGWLFTNIDSPQLELLTLNNPDLDQIEYPDDNICGPDDFEVIDEQLLTACCPYLGEITSIFKRHSVPTTEFIEITFAYIGIRKITLLSKIPSLTEVREGLIQLQLEEHFLRYQPPYVKSTVDFTSDSVFNNIVIKLKSELLLPFIEDASKILQQWVNSKDSSDPVTDQLQLMTIETLGTISTRARTELHTILTRICHKQVKEAIRILLPQNTSQQVVECASSIACRVTREKRQMEMLLLLAILSKTCDPLENLLWLTEFKDYDCLIPNYLIDSCSCYLTWYMRTYVKT</sequence>
<keyword evidence="4" id="KW-1185">Reference proteome</keyword>
<dbReference type="FunCoup" id="B3S6L6">
    <property type="interactions" value="1224"/>
</dbReference>
<dbReference type="OMA" id="TATVHIM"/>
<organism evidence="3 4">
    <name type="scientific">Trichoplax adhaerens</name>
    <name type="common">Trichoplax reptans</name>
    <dbReference type="NCBI Taxonomy" id="10228"/>
    <lineage>
        <taxon>Eukaryota</taxon>
        <taxon>Metazoa</taxon>
        <taxon>Placozoa</taxon>
        <taxon>Uniplacotomia</taxon>
        <taxon>Trichoplacea</taxon>
        <taxon>Trichoplacidae</taxon>
        <taxon>Trichoplax</taxon>
    </lineage>
</organism>
<dbReference type="RefSeq" id="XP_002115928.1">
    <property type="nucleotide sequence ID" value="XM_002115892.1"/>
</dbReference>
<dbReference type="OrthoDB" id="20982at2759"/>
<dbReference type="GeneID" id="6757004"/>
<evidence type="ECO:0000259" key="2">
    <source>
        <dbReference type="Pfam" id="PF15296"/>
    </source>
</evidence>
<feature type="domain" description="Codanin-1 C-terminal" evidence="2">
    <location>
        <begin position="778"/>
        <end position="895"/>
    </location>
</feature>
<dbReference type="InParanoid" id="B3S6L6"/>
<dbReference type="AlphaFoldDB" id="B3S6L6"/>
<dbReference type="HOGENOM" id="CLU_294623_0_0_1"/>
<dbReference type="PANTHER" id="PTHR28678:SF1">
    <property type="entry name" value="CODANIN-1"/>
    <property type="match status" value="1"/>
</dbReference>
<dbReference type="STRING" id="10228.B3S6L6"/>
<dbReference type="CTD" id="6757004"/>
<dbReference type="EMBL" id="DS985252">
    <property type="protein sequence ID" value="EDV21780.1"/>
    <property type="molecule type" value="Genomic_DNA"/>
</dbReference>
<name>B3S6L6_TRIAD</name>
<dbReference type="Proteomes" id="UP000009022">
    <property type="component" value="Unassembled WGS sequence"/>
</dbReference>
<dbReference type="GO" id="GO:0006325">
    <property type="term" value="P:chromatin organization"/>
    <property type="evidence" value="ECO:0000318"/>
    <property type="project" value="GO_Central"/>
</dbReference>
<feature type="region of interest" description="Disordered" evidence="1">
    <location>
        <begin position="80"/>
        <end position="129"/>
    </location>
</feature>
<evidence type="ECO:0000313" key="3">
    <source>
        <dbReference type="EMBL" id="EDV21780.1"/>
    </source>
</evidence>
<dbReference type="PANTHER" id="PTHR28678">
    <property type="entry name" value="CODANIN-1"/>
    <property type="match status" value="1"/>
</dbReference>
<dbReference type="InterPro" id="IPR028171">
    <property type="entry name" value="Codanin-1_C"/>
</dbReference>
<feature type="region of interest" description="Disordered" evidence="1">
    <location>
        <begin position="238"/>
        <end position="262"/>
    </location>
</feature>
<dbReference type="Pfam" id="PF15296">
    <property type="entry name" value="Codanin-1_C"/>
    <property type="match status" value="1"/>
</dbReference>
<dbReference type="GO" id="GO:0005634">
    <property type="term" value="C:nucleus"/>
    <property type="evidence" value="ECO:0000318"/>
    <property type="project" value="GO_Central"/>
</dbReference>
<gene>
    <name evidence="3" type="ORF">TRIADDRAFT_59849</name>
</gene>
<protein>
    <recommendedName>
        <fullName evidence="2">Codanin-1 C-terminal domain-containing protein</fullName>
    </recommendedName>
</protein>
<dbReference type="KEGG" id="tad:TRIADDRAFT_59849"/>
<evidence type="ECO:0000313" key="4">
    <source>
        <dbReference type="Proteomes" id="UP000009022"/>
    </source>
</evidence>
<dbReference type="eggNOG" id="ENOG502QPWR">
    <property type="taxonomic scope" value="Eukaryota"/>
</dbReference>
<proteinExistence type="predicted"/>
<dbReference type="InterPro" id="IPR040031">
    <property type="entry name" value="Codanin-1"/>
</dbReference>
<feature type="compositionally biased region" description="Polar residues" evidence="1">
    <location>
        <begin position="242"/>
        <end position="257"/>
    </location>
</feature>
<evidence type="ECO:0000256" key="1">
    <source>
        <dbReference type="SAM" id="MobiDB-lite"/>
    </source>
</evidence>
<feature type="compositionally biased region" description="Basic and acidic residues" evidence="1">
    <location>
        <begin position="97"/>
        <end position="121"/>
    </location>
</feature>
<accession>B3S6L6</accession>
<feature type="compositionally biased region" description="Polar residues" evidence="1">
    <location>
        <begin position="81"/>
        <end position="93"/>
    </location>
</feature>
<reference evidence="3 4" key="1">
    <citation type="journal article" date="2008" name="Nature">
        <title>The Trichoplax genome and the nature of placozoans.</title>
        <authorList>
            <person name="Srivastava M."/>
            <person name="Begovic E."/>
            <person name="Chapman J."/>
            <person name="Putnam N.H."/>
            <person name="Hellsten U."/>
            <person name="Kawashima T."/>
            <person name="Kuo A."/>
            <person name="Mitros T."/>
            <person name="Salamov A."/>
            <person name="Carpenter M.L."/>
            <person name="Signorovitch A.Y."/>
            <person name="Moreno M.A."/>
            <person name="Kamm K."/>
            <person name="Grimwood J."/>
            <person name="Schmutz J."/>
            <person name="Shapiro H."/>
            <person name="Grigoriev I.V."/>
            <person name="Buss L.W."/>
            <person name="Schierwater B."/>
            <person name="Dellaporta S.L."/>
            <person name="Rokhsar D.S."/>
        </authorList>
    </citation>
    <scope>NUCLEOTIDE SEQUENCE [LARGE SCALE GENOMIC DNA]</scope>
    <source>
        <strain evidence="3 4">Grell-BS-1999</strain>
    </source>
</reference>
<dbReference type="PhylomeDB" id="B3S6L6"/>